<evidence type="ECO:0000256" key="8">
    <source>
        <dbReference type="ARBA" id="ARBA00039386"/>
    </source>
</evidence>
<evidence type="ECO:0000256" key="9">
    <source>
        <dbReference type="ARBA" id="ARBA00046332"/>
    </source>
</evidence>
<dbReference type="InterPro" id="IPR052371">
    <property type="entry name" value="BFD-associated_ferredoxin"/>
</dbReference>
<dbReference type="Gene3D" id="1.10.10.1100">
    <property type="entry name" value="BFD-like [2Fe-2S]-binding domain"/>
    <property type="match status" value="1"/>
</dbReference>
<dbReference type="GO" id="GO:0051537">
    <property type="term" value="F:2 iron, 2 sulfur cluster binding"/>
    <property type="evidence" value="ECO:0007669"/>
    <property type="project" value="UniProtKB-KW"/>
</dbReference>
<dbReference type="AlphaFoldDB" id="A0A545TJA2"/>
<sequence length="71" mass="7601">MYVCICNAVTDSDIIEAKNNGHTKLKDITRQLGVGNCCGRCVETAKEILDSHVGVQKYVPNLSGAPQLVPA</sequence>
<evidence type="ECO:0000259" key="10">
    <source>
        <dbReference type="Pfam" id="PF04324"/>
    </source>
</evidence>
<keyword evidence="6" id="KW-0411">Iron-sulfur</keyword>
<name>A0A545TJA2_9GAMM</name>
<dbReference type="Proteomes" id="UP000317839">
    <property type="component" value="Unassembled WGS sequence"/>
</dbReference>
<keyword evidence="3" id="KW-0479">Metal-binding</keyword>
<evidence type="ECO:0000256" key="1">
    <source>
        <dbReference type="ARBA" id="ARBA00022448"/>
    </source>
</evidence>
<dbReference type="PANTHER" id="PTHR37424:SF1">
    <property type="entry name" value="BACTERIOFERRITIN-ASSOCIATED FERREDOXIN"/>
    <property type="match status" value="1"/>
</dbReference>
<evidence type="ECO:0000256" key="7">
    <source>
        <dbReference type="ARBA" id="ARBA00034078"/>
    </source>
</evidence>
<evidence type="ECO:0000256" key="5">
    <source>
        <dbReference type="ARBA" id="ARBA00023004"/>
    </source>
</evidence>
<keyword evidence="12" id="KW-1185">Reference proteome</keyword>
<dbReference type="CDD" id="cd19945">
    <property type="entry name" value="Fer2_BFD"/>
    <property type="match status" value="1"/>
</dbReference>
<keyword evidence="4" id="KW-0249">Electron transport</keyword>
<dbReference type="GO" id="GO:0046872">
    <property type="term" value="F:metal ion binding"/>
    <property type="evidence" value="ECO:0007669"/>
    <property type="project" value="UniProtKB-KW"/>
</dbReference>
<evidence type="ECO:0000256" key="3">
    <source>
        <dbReference type="ARBA" id="ARBA00022723"/>
    </source>
</evidence>
<evidence type="ECO:0000256" key="6">
    <source>
        <dbReference type="ARBA" id="ARBA00023014"/>
    </source>
</evidence>
<evidence type="ECO:0000313" key="12">
    <source>
        <dbReference type="Proteomes" id="UP000317839"/>
    </source>
</evidence>
<comment type="caution">
    <text evidence="11">The sequence shown here is derived from an EMBL/GenBank/DDBJ whole genome shotgun (WGS) entry which is preliminary data.</text>
</comment>
<dbReference type="Pfam" id="PF04324">
    <property type="entry name" value="Fer2_BFD"/>
    <property type="match status" value="1"/>
</dbReference>
<reference evidence="11 12" key="1">
    <citation type="submission" date="2019-06" db="EMBL/GenBank/DDBJ databases">
        <title>Draft genome of Aliikangiella marina GYP-15.</title>
        <authorList>
            <person name="Wang G."/>
        </authorList>
    </citation>
    <scope>NUCLEOTIDE SEQUENCE [LARGE SCALE GENOMIC DNA]</scope>
    <source>
        <strain evidence="11 12">GYP-15</strain>
    </source>
</reference>
<keyword evidence="5" id="KW-0408">Iron</keyword>
<dbReference type="InterPro" id="IPR041854">
    <property type="entry name" value="BFD-like_2Fe2S-bd_dom_sf"/>
</dbReference>
<comment type="cofactor">
    <cofactor evidence="7">
        <name>[2Fe-2S] cluster</name>
        <dbReference type="ChEBI" id="CHEBI:190135"/>
    </cofactor>
</comment>
<dbReference type="InterPro" id="IPR007419">
    <property type="entry name" value="BFD-like_2Fe2S-bd_dom"/>
</dbReference>
<dbReference type="EMBL" id="VIKR01000001">
    <property type="protein sequence ID" value="TQV77295.1"/>
    <property type="molecule type" value="Genomic_DNA"/>
</dbReference>
<evidence type="ECO:0000256" key="2">
    <source>
        <dbReference type="ARBA" id="ARBA00022714"/>
    </source>
</evidence>
<keyword evidence="2" id="KW-0001">2Fe-2S</keyword>
<keyword evidence="1" id="KW-0813">Transport</keyword>
<dbReference type="PANTHER" id="PTHR37424">
    <property type="entry name" value="BACTERIOFERRITIN-ASSOCIATED FERREDOXIN"/>
    <property type="match status" value="1"/>
</dbReference>
<evidence type="ECO:0000256" key="4">
    <source>
        <dbReference type="ARBA" id="ARBA00022982"/>
    </source>
</evidence>
<gene>
    <name evidence="11" type="ORF">FLL45_04945</name>
</gene>
<proteinExistence type="inferred from homology"/>
<organism evidence="11 12">
    <name type="scientific">Aliikangiella marina</name>
    <dbReference type="NCBI Taxonomy" id="1712262"/>
    <lineage>
        <taxon>Bacteria</taxon>
        <taxon>Pseudomonadati</taxon>
        <taxon>Pseudomonadota</taxon>
        <taxon>Gammaproteobacteria</taxon>
        <taxon>Oceanospirillales</taxon>
        <taxon>Pleioneaceae</taxon>
        <taxon>Aliikangiella</taxon>
    </lineage>
</organism>
<feature type="domain" description="BFD-like [2Fe-2S]-binding" evidence="10">
    <location>
        <begin position="2"/>
        <end position="50"/>
    </location>
</feature>
<evidence type="ECO:0000313" key="11">
    <source>
        <dbReference type="EMBL" id="TQV77295.1"/>
    </source>
</evidence>
<dbReference type="RefSeq" id="WP_142940867.1">
    <property type="nucleotide sequence ID" value="NZ_VIKR01000001.1"/>
</dbReference>
<dbReference type="OrthoDB" id="9815350at2"/>
<protein>
    <recommendedName>
        <fullName evidence="8">Bacterioferritin-associated ferredoxin</fullName>
    </recommendedName>
</protein>
<comment type="similarity">
    <text evidence="9">Belongs to the Bfd family.</text>
</comment>
<accession>A0A545TJA2</accession>